<comment type="caution">
    <text evidence="2">The sequence shown here is derived from an EMBL/GenBank/DDBJ whole genome shotgun (WGS) entry which is preliminary data.</text>
</comment>
<dbReference type="EMBL" id="MHJM01000014">
    <property type="protein sequence ID" value="OGY67884.1"/>
    <property type="molecule type" value="Genomic_DNA"/>
</dbReference>
<dbReference type="InterPro" id="IPR007497">
    <property type="entry name" value="SIMPL/DUF541"/>
</dbReference>
<dbReference type="GO" id="GO:0006974">
    <property type="term" value="P:DNA damage response"/>
    <property type="evidence" value="ECO:0007669"/>
    <property type="project" value="TreeGrafter"/>
</dbReference>
<dbReference type="AlphaFoldDB" id="A0A1G1ZTJ1"/>
<gene>
    <name evidence="2" type="ORF">A3H63_01915</name>
</gene>
<name>A0A1G1ZTJ1_9BACT</name>
<reference evidence="2 3" key="1">
    <citation type="journal article" date="2016" name="Nat. Commun.">
        <title>Thousands of microbial genomes shed light on interconnected biogeochemical processes in an aquifer system.</title>
        <authorList>
            <person name="Anantharaman K."/>
            <person name="Brown C.T."/>
            <person name="Hug L.A."/>
            <person name="Sharon I."/>
            <person name="Castelle C.J."/>
            <person name="Probst A.J."/>
            <person name="Thomas B.C."/>
            <person name="Singh A."/>
            <person name="Wilkins M.J."/>
            <person name="Karaoz U."/>
            <person name="Brodie E.L."/>
            <person name="Williams K.H."/>
            <person name="Hubbard S.S."/>
            <person name="Banfield J.F."/>
        </authorList>
    </citation>
    <scope>NUCLEOTIDE SEQUENCE [LARGE SCALE GENOMIC DNA]</scope>
</reference>
<evidence type="ECO:0008006" key="4">
    <source>
        <dbReference type="Google" id="ProtNLM"/>
    </source>
</evidence>
<dbReference type="STRING" id="1798410.A3H63_01915"/>
<protein>
    <recommendedName>
        <fullName evidence="4">SIMPL domain-containing protein</fullName>
    </recommendedName>
</protein>
<evidence type="ECO:0000256" key="1">
    <source>
        <dbReference type="SAM" id="Phobius"/>
    </source>
</evidence>
<dbReference type="PANTHER" id="PTHR34387:SF1">
    <property type="entry name" value="PERIPLASMIC IMMUNOGENIC PROTEIN"/>
    <property type="match status" value="1"/>
</dbReference>
<dbReference type="Proteomes" id="UP000176284">
    <property type="component" value="Unassembled WGS sequence"/>
</dbReference>
<dbReference type="InterPro" id="IPR052022">
    <property type="entry name" value="26kDa_periplasmic_antigen"/>
</dbReference>
<keyword evidence="1" id="KW-1133">Transmembrane helix</keyword>
<dbReference type="Gene3D" id="3.30.70.2970">
    <property type="entry name" value="Protein of unknown function (DUF541), domain 2"/>
    <property type="match status" value="1"/>
</dbReference>
<dbReference type="Pfam" id="PF04402">
    <property type="entry name" value="SIMPL"/>
    <property type="match status" value="1"/>
</dbReference>
<feature type="transmembrane region" description="Helical" evidence="1">
    <location>
        <begin position="15"/>
        <end position="40"/>
    </location>
</feature>
<dbReference type="Gene3D" id="3.30.110.170">
    <property type="entry name" value="Protein of unknown function (DUF541), domain 1"/>
    <property type="match status" value="1"/>
</dbReference>
<keyword evidence="1" id="KW-0472">Membrane</keyword>
<keyword evidence="1" id="KW-0812">Transmembrane</keyword>
<evidence type="ECO:0000313" key="2">
    <source>
        <dbReference type="EMBL" id="OGY67884.1"/>
    </source>
</evidence>
<sequence>MLKNLFSFNSDSVKVWFWVFLNGTLVAVILFGIVAGKALYRYGASLLPSRTISVSAEGKTIVSPDIASVSFTVVSQGADPEKLAVENTEKMNAAIEYVKSEGVADKDIKTANYDLSPLYEYDEKRRTSFITGYTLTQTVFVKIRDFTKIGKVLGKLPDLGINQISSLTFDIDNPDVYLNEARALAFEKARAKAKTMAKQNRTRLGRVVTFSEGYGGYPRPYLAMSALGKGGAMEDAAMPPQIEPGSQEVTVNVTVTYEIR</sequence>
<accession>A0A1G1ZTJ1</accession>
<proteinExistence type="predicted"/>
<dbReference type="PANTHER" id="PTHR34387">
    <property type="entry name" value="SLR1258 PROTEIN"/>
    <property type="match status" value="1"/>
</dbReference>
<organism evidence="2 3">
    <name type="scientific">Candidatus Harrisonbacteria bacterium RIFCSPLOWO2_02_FULL_45_10c</name>
    <dbReference type="NCBI Taxonomy" id="1798410"/>
    <lineage>
        <taxon>Bacteria</taxon>
        <taxon>Candidatus Harrisoniibacteriota</taxon>
    </lineage>
</organism>
<evidence type="ECO:0000313" key="3">
    <source>
        <dbReference type="Proteomes" id="UP000176284"/>
    </source>
</evidence>